<gene>
    <name evidence="5" type="ORF">ACFOMF_10700</name>
</gene>
<dbReference type="Gene3D" id="1.20.120.50">
    <property type="entry name" value="Hemerythrin-like"/>
    <property type="match status" value="1"/>
</dbReference>
<dbReference type="Proteomes" id="UP001595630">
    <property type="component" value="Unassembled WGS sequence"/>
</dbReference>
<protein>
    <submittedName>
        <fullName evidence="5">Bacteriohemerythrin</fullName>
    </submittedName>
</protein>
<dbReference type="SUPFAM" id="SSF47188">
    <property type="entry name" value="Hemerythrin-like"/>
    <property type="match status" value="1"/>
</dbReference>
<evidence type="ECO:0000256" key="1">
    <source>
        <dbReference type="ARBA" id="ARBA00010587"/>
    </source>
</evidence>
<comment type="caution">
    <text evidence="5">The sequence shown here is derived from an EMBL/GenBank/DDBJ whole genome shotgun (WGS) entry which is preliminary data.</text>
</comment>
<feature type="domain" description="Hemerythrin-like" evidence="4">
    <location>
        <begin position="11"/>
        <end position="124"/>
    </location>
</feature>
<evidence type="ECO:0000256" key="3">
    <source>
        <dbReference type="ARBA" id="ARBA00023004"/>
    </source>
</evidence>
<evidence type="ECO:0000256" key="2">
    <source>
        <dbReference type="ARBA" id="ARBA00022723"/>
    </source>
</evidence>
<reference evidence="6" key="1">
    <citation type="journal article" date="2019" name="Int. J. Syst. Evol. Microbiol.">
        <title>The Global Catalogue of Microorganisms (GCM) 10K type strain sequencing project: providing services to taxonomists for standard genome sequencing and annotation.</title>
        <authorList>
            <consortium name="The Broad Institute Genomics Platform"/>
            <consortium name="The Broad Institute Genome Sequencing Center for Infectious Disease"/>
            <person name="Wu L."/>
            <person name="Ma J."/>
        </authorList>
    </citation>
    <scope>NUCLEOTIDE SEQUENCE [LARGE SCALE GENOMIC DNA]</scope>
    <source>
        <strain evidence="6">KCTC 42447</strain>
    </source>
</reference>
<keyword evidence="6" id="KW-1185">Reference proteome</keyword>
<keyword evidence="2" id="KW-0479">Metal-binding</keyword>
<evidence type="ECO:0000313" key="5">
    <source>
        <dbReference type="EMBL" id="MFC3608246.1"/>
    </source>
</evidence>
<organism evidence="5 6">
    <name type="scientific">Stutzerimonas tarimensis</name>
    <dbReference type="NCBI Taxonomy" id="1507735"/>
    <lineage>
        <taxon>Bacteria</taxon>
        <taxon>Pseudomonadati</taxon>
        <taxon>Pseudomonadota</taxon>
        <taxon>Gammaproteobacteria</taxon>
        <taxon>Pseudomonadales</taxon>
        <taxon>Pseudomonadaceae</taxon>
        <taxon>Stutzerimonas</taxon>
    </lineage>
</organism>
<dbReference type="NCBIfam" id="TIGR02481">
    <property type="entry name" value="hemeryth_dom"/>
    <property type="match status" value="1"/>
</dbReference>
<dbReference type="Pfam" id="PF01814">
    <property type="entry name" value="Hemerythrin"/>
    <property type="match status" value="1"/>
</dbReference>
<proteinExistence type="inferred from homology"/>
<dbReference type="InterPro" id="IPR050669">
    <property type="entry name" value="Hemerythrin"/>
</dbReference>
<dbReference type="NCBIfam" id="NF002007">
    <property type="entry name" value="PRK00808.1"/>
    <property type="match status" value="1"/>
</dbReference>
<evidence type="ECO:0000259" key="4">
    <source>
        <dbReference type="Pfam" id="PF01814"/>
    </source>
</evidence>
<sequence>MALVWTAELDTGIELIDQQHRKIVDYINQLEEVDRSGDRAGVGKVLHELLDYTISHFAFEENLQEEAGYRFAKPHRKVHELFTRRAKEYVANFEAGQDVTEEVHGMLSAWLVNHIKRDDADYVGAVKENMQHIIKEKERKGRGWLSRFFR</sequence>
<accession>A0ABV7T7G3</accession>
<evidence type="ECO:0000313" key="6">
    <source>
        <dbReference type="Proteomes" id="UP001595630"/>
    </source>
</evidence>
<dbReference type="CDD" id="cd12107">
    <property type="entry name" value="Hemerythrin"/>
    <property type="match status" value="1"/>
</dbReference>
<dbReference type="RefSeq" id="WP_386364604.1">
    <property type="nucleotide sequence ID" value="NZ_JBHRXZ010000022.1"/>
</dbReference>
<dbReference type="InterPro" id="IPR012827">
    <property type="entry name" value="Hemerythrin_metal-bd"/>
</dbReference>
<dbReference type="EMBL" id="JBHRXZ010000022">
    <property type="protein sequence ID" value="MFC3608246.1"/>
    <property type="molecule type" value="Genomic_DNA"/>
</dbReference>
<dbReference type="PANTHER" id="PTHR37164">
    <property type="entry name" value="BACTERIOHEMERYTHRIN"/>
    <property type="match status" value="1"/>
</dbReference>
<dbReference type="InterPro" id="IPR035938">
    <property type="entry name" value="Hemerythrin-like_sf"/>
</dbReference>
<comment type="similarity">
    <text evidence="1">Belongs to the hemerythrin family.</text>
</comment>
<dbReference type="PANTHER" id="PTHR37164:SF1">
    <property type="entry name" value="BACTERIOHEMERYTHRIN"/>
    <property type="match status" value="1"/>
</dbReference>
<keyword evidence="3" id="KW-0408">Iron</keyword>
<name>A0ABV7T7G3_9GAMM</name>
<dbReference type="InterPro" id="IPR012312">
    <property type="entry name" value="Hemerythrin-like"/>
</dbReference>
<dbReference type="NCBIfam" id="NF033749">
    <property type="entry name" value="bact_hemeryth"/>
    <property type="match status" value="1"/>
</dbReference>